<dbReference type="EMBL" id="JRPN01000020">
    <property type="protein sequence ID" value="KGT76431.1"/>
    <property type="molecule type" value="Genomic_DNA"/>
</dbReference>
<evidence type="ECO:0000313" key="1">
    <source>
        <dbReference type="EMBL" id="KGT76431.1"/>
    </source>
</evidence>
<comment type="caution">
    <text evidence="1">The sequence shown here is derived from an EMBL/GenBank/DDBJ whole genome shotgun (WGS) entry which is preliminary data.</text>
</comment>
<protein>
    <submittedName>
        <fullName evidence="1">Uncharacterized protein</fullName>
    </submittedName>
</protein>
<reference evidence="1 2" key="1">
    <citation type="submission" date="2014-09" db="EMBL/GenBank/DDBJ databases">
        <title>Draft genome of Bradyrhizobium japonicum Is-34.</title>
        <authorList>
            <person name="Tsurumaru H."/>
            <person name="Yamakawa T."/>
            <person name="Hashimoto S."/>
            <person name="Okizaki K."/>
            <person name="Kanesaki Y."/>
            <person name="Yoshikawa H."/>
            <person name="Yajima S."/>
        </authorList>
    </citation>
    <scope>NUCLEOTIDE SEQUENCE [LARGE SCALE GENOMIC DNA]</scope>
    <source>
        <strain evidence="1 2">Is-34</strain>
    </source>
</reference>
<sequence length="100" mass="11179">MQEGAKIGASLLDRFIDCNLKRGDSKLIAEVASKLQDGNLICSLFDKIAGLLRSPQVKFTYLREWSTALNALASSEVVREEKKRAYLTEFSEIRDLAKNA</sequence>
<evidence type="ECO:0000313" key="2">
    <source>
        <dbReference type="Proteomes" id="UP000030377"/>
    </source>
</evidence>
<proteinExistence type="predicted"/>
<accession>A0A0A3XTF1</accession>
<organism evidence="1 2">
    <name type="scientific">Bradyrhizobium japonicum</name>
    <dbReference type="NCBI Taxonomy" id="375"/>
    <lineage>
        <taxon>Bacteria</taxon>
        <taxon>Pseudomonadati</taxon>
        <taxon>Pseudomonadota</taxon>
        <taxon>Alphaproteobacteria</taxon>
        <taxon>Hyphomicrobiales</taxon>
        <taxon>Nitrobacteraceae</taxon>
        <taxon>Bradyrhizobium</taxon>
    </lineage>
</organism>
<dbReference type="RefSeq" id="WP_041957690.1">
    <property type="nucleotide sequence ID" value="NZ_JRPN01000020.1"/>
</dbReference>
<dbReference type="Proteomes" id="UP000030377">
    <property type="component" value="Unassembled WGS sequence"/>
</dbReference>
<name>A0A0A3XTF1_BRAJP</name>
<gene>
    <name evidence="1" type="ORF">MA20_26985</name>
</gene>
<dbReference type="AlphaFoldDB" id="A0A0A3XTF1"/>